<evidence type="ECO:0000256" key="1">
    <source>
        <dbReference type="ARBA" id="ARBA00009431"/>
    </source>
</evidence>
<dbReference type="GO" id="GO:0006508">
    <property type="term" value="P:proteolysis"/>
    <property type="evidence" value="ECO:0007669"/>
    <property type="project" value="UniProtKB-KW"/>
</dbReference>
<evidence type="ECO:0000313" key="9">
    <source>
        <dbReference type="EMBL" id="KAJ0987358.1"/>
    </source>
</evidence>
<proteinExistence type="inferred from homology"/>
<dbReference type="FunFam" id="3.40.50.11320:FF:000001">
    <property type="entry name" value="Carboxypeptidase"/>
    <property type="match status" value="1"/>
</dbReference>
<evidence type="ECO:0000256" key="3">
    <source>
        <dbReference type="ARBA" id="ARBA00022670"/>
    </source>
</evidence>
<keyword evidence="7" id="KW-0325">Glycoprotein</keyword>
<evidence type="ECO:0000256" key="7">
    <source>
        <dbReference type="ARBA" id="ARBA00023180"/>
    </source>
</evidence>
<dbReference type="Gene3D" id="3.40.50.1820">
    <property type="entry name" value="alpha/beta hydrolase"/>
    <property type="match status" value="1"/>
</dbReference>
<evidence type="ECO:0000256" key="2">
    <source>
        <dbReference type="ARBA" id="ARBA00022645"/>
    </source>
</evidence>
<reference evidence="9" key="2">
    <citation type="journal article" date="2022" name="Hortic Res">
        <title>The genome of Dioscorea zingiberensis sheds light on the biosynthesis, origin and evolution of the medicinally important diosgenin saponins.</title>
        <authorList>
            <person name="Li Y."/>
            <person name="Tan C."/>
            <person name="Li Z."/>
            <person name="Guo J."/>
            <person name="Li S."/>
            <person name="Chen X."/>
            <person name="Wang C."/>
            <person name="Dai X."/>
            <person name="Yang H."/>
            <person name="Song W."/>
            <person name="Hou L."/>
            <person name="Xu J."/>
            <person name="Tong Z."/>
            <person name="Xu A."/>
            <person name="Yuan X."/>
            <person name="Wang W."/>
            <person name="Yang Q."/>
            <person name="Chen L."/>
            <person name="Sun Z."/>
            <person name="Wang K."/>
            <person name="Pan B."/>
            <person name="Chen J."/>
            <person name="Bao Y."/>
            <person name="Liu F."/>
            <person name="Qi X."/>
            <person name="Gang D.R."/>
            <person name="Wen J."/>
            <person name="Li J."/>
        </authorList>
    </citation>
    <scope>NUCLEOTIDE SEQUENCE</scope>
    <source>
        <strain evidence="9">Dzin_1.0</strain>
    </source>
</reference>
<dbReference type="Proteomes" id="UP001085076">
    <property type="component" value="Miscellaneous, Linkage group lg01"/>
</dbReference>
<keyword evidence="2 8" id="KW-0121">Carboxypeptidase</keyword>
<comment type="similarity">
    <text evidence="1 8">Belongs to the peptidase S10 family.</text>
</comment>
<dbReference type="EMBL" id="JAGGNH010000001">
    <property type="protein sequence ID" value="KAJ0987358.1"/>
    <property type="molecule type" value="Genomic_DNA"/>
</dbReference>
<dbReference type="SUPFAM" id="SSF53474">
    <property type="entry name" value="alpha/beta-Hydrolases"/>
    <property type="match status" value="1"/>
</dbReference>
<organism evidence="9 10">
    <name type="scientific">Dioscorea zingiberensis</name>
    <dbReference type="NCBI Taxonomy" id="325984"/>
    <lineage>
        <taxon>Eukaryota</taxon>
        <taxon>Viridiplantae</taxon>
        <taxon>Streptophyta</taxon>
        <taxon>Embryophyta</taxon>
        <taxon>Tracheophyta</taxon>
        <taxon>Spermatophyta</taxon>
        <taxon>Magnoliopsida</taxon>
        <taxon>Liliopsida</taxon>
        <taxon>Dioscoreales</taxon>
        <taxon>Dioscoreaceae</taxon>
        <taxon>Dioscorea</taxon>
    </lineage>
</organism>
<keyword evidence="3 8" id="KW-0645">Protease</keyword>
<dbReference type="Pfam" id="PF00450">
    <property type="entry name" value="Peptidase_S10"/>
    <property type="match status" value="1"/>
</dbReference>
<dbReference type="InterPro" id="IPR033124">
    <property type="entry name" value="Ser_caboxypep_his_AS"/>
</dbReference>
<dbReference type="AlphaFoldDB" id="A0A9D5D8V4"/>
<evidence type="ECO:0000256" key="8">
    <source>
        <dbReference type="RuleBase" id="RU361156"/>
    </source>
</evidence>
<evidence type="ECO:0000256" key="4">
    <source>
        <dbReference type="ARBA" id="ARBA00022729"/>
    </source>
</evidence>
<keyword evidence="10" id="KW-1185">Reference proteome</keyword>
<evidence type="ECO:0000313" key="10">
    <source>
        <dbReference type="Proteomes" id="UP001085076"/>
    </source>
</evidence>
<dbReference type="PROSITE" id="PS00131">
    <property type="entry name" value="CARBOXYPEPT_SER_SER"/>
    <property type="match status" value="1"/>
</dbReference>
<dbReference type="GO" id="GO:0005773">
    <property type="term" value="C:vacuole"/>
    <property type="evidence" value="ECO:0007669"/>
    <property type="project" value="TreeGrafter"/>
</dbReference>
<evidence type="ECO:0000256" key="6">
    <source>
        <dbReference type="ARBA" id="ARBA00023157"/>
    </source>
</evidence>
<dbReference type="GO" id="GO:0004185">
    <property type="term" value="F:serine-type carboxypeptidase activity"/>
    <property type="evidence" value="ECO:0007669"/>
    <property type="project" value="UniProtKB-UniRule"/>
</dbReference>
<keyword evidence="5 8" id="KW-0378">Hydrolase</keyword>
<evidence type="ECO:0000256" key="5">
    <source>
        <dbReference type="ARBA" id="ARBA00022801"/>
    </source>
</evidence>
<dbReference type="FunFam" id="3.40.50.12670:FF:000002">
    <property type="entry name" value="Carboxypeptidase"/>
    <property type="match status" value="1"/>
</dbReference>
<dbReference type="Gene3D" id="3.40.50.11320">
    <property type="match status" value="1"/>
</dbReference>
<name>A0A9D5D8V4_9LILI</name>
<reference evidence="9" key="1">
    <citation type="submission" date="2021-03" db="EMBL/GenBank/DDBJ databases">
        <authorList>
            <person name="Li Z."/>
            <person name="Yang C."/>
        </authorList>
    </citation>
    <scope>NUCLEOTIDE SEQUENCE</scope>
    <source>
        <strain evidence="9">Dzin_1.0</strain>
        <tissue evidence="9">Leaf</tissue>
    </source>
</reference>
<dbReference type="Gene3D" id="6.10.250.940">
    <property type="match status" value="1"/>
</dbReference>
<keyword evidence="6" id="KW-1015">Disulfide bond</keyword>
<dbReference type="PANTHER" id="PTHR11802">
    <property type="entry name" value="SERINE PROTEASE FAMILY S10 SERINE CARBOXYPEPTIDASE"/>
    <property type="match status" value="1"/>
</dbReference>
<dbReference type="PANTHER" id="PTHR11802:SF132">
    <property type="entry name" value="SERINE CARBOXYPEPTIDASE-LIKE 36-RELATED"/>
    <property type="match status" value="1"/>
</dbReference>
<keyword evidence="4" id="KW-0732">Signal</keyword>
<gene>
    <name evidence="9" type="ORF">J5N97_005714</name>
</gene>
<comment type="caution">
    <text evidence="9">The sequence shown here is derived from an EMBL/GenBank/DDBJ whole genome shotgun (WGS) entry which is preliminary data.</text>
</comment>
<dbReference type="InterPro" id="IPR018202">
    <property type="entry name" value="Ser_caboxypep_ser_AS"/>
</dbReference>
<protein>
    <recommendedName>
        <fullName evidence="8">Carboxypeptidase</fullName>
        <ecNumber evidence="8">3.4.16.-</ecNumber>
    </recommendedName>
</protein>
<dbReference type="InterPro" id="IPR029058">
    <property type="entry name" value="AB_hydrolase_fold"/>
</dbReference>
<accession>A0A9D5D8V4</accession>
<sequence>MKSKMTQSTELNQEVMTALHVDNVDTVYFSRQDGLKEADKIHKLPGQPKGPGCSSLGGGAMSELGPFFVESDRKTLYRNVHAWNNAANILFLESPAGVGFSYSNRTTDYVETGDISTAKDAYTFLINWLERFPQYKTSDFFITGESYAGHYVPQLANLIIKNNRNENNTIIKLKGIAIGNALINENHCVKGAFEYGRSHVLISNETYNQVVLKCNLDDGNYSSTECLKAMQLANDEHGEIDLYNIYAPSCIDSSSRNSMAMDLKKGADPCLSNYIESYLNLPEVQKALHANTTKLNYPWTECSDLVGGSNWTDAPKSILPEIVQAINSKLRVWIYSGDVDAVVPVTATQYSLEALGLPIATKWSPWYQNQEVGGYFVGYKGLTFVTVRGSGHMVPRDQPGRALTLFRAFLKGKNLPVSSSVKSSS</sequence>
<dbReference type="PROSITE" id="PS00560">
    <property type="entry name" value="CARBOXYPEPT_SER_HIS"/>
    <property type="match status" value="1"/>
</dbReference>
<dbReference type="InterPro" id="IPR001563">
    <property type="entry name" value="Peptidase_S10"/>
</dbReference>
<dbReference type="OrthoDB" id="443318at2759"/>
<dbReference type="EC" id="3.4.16.-" evidence="8"/>
<dbReference type="PRINTS" id="PR00724">
    <property type="entry name" value="CRBOXYPTASEC"/>
</dbReference>